<gene>
    <name evidence="1" type="ORF">CGOC_LOCUS7941</name>
</gene>
<organism evidence="1 2">
    <name type="scientific">Cylicostephanus goldi</name>
    <name type="common">Nematode worm</name>
    <dbReference type="NCBI Taxonomy" id="71465"/>
    <lineage>
        <taxon>Eukaryota</taxon>
        <taxon>Metazoa</taxon>
        <taxon>Ecdysozoa</taxon>
        <taxon>Nematoda</taxon>
        <taxon>Chromadorea</taxon>
        <taxon>Rhabditida</taxon>
        <taxon>Rhabditina</taxon>
        <taxon>Rhabditomorpha</taxon>
        <taxon>Strongyloidea</taxon>
        <taxon>Strongylidae</taxon>
        <taxon>Cylicostephanus</taxon>
    </lineage>
</organism>
<name>A0A3P6TB34_CYLGO</name>
<dbReference type="Proteomes" id="UP000271889">
    <property type="component" value="Unassembled WGS sequence"/>
</dbReference>
<accession>A0A3P6TB34</accession>
<dbReference type="AlphaFoldDB" id="A0A3P6TB34"/>
<proteinExistence type="predicted"/>
<evidence type="ECO:0000313" key="2">
    <source>
        <dbReference type="Proteomes" id="UP000271889"/>
    </source>
</evidence>
<dbReference type="EMBL" id="UYRV01028345">
    <property type="protein sequence ID" value="VDK82267.1"/>
    <property type="molecule type" value="Genomic_DNA"/>
</dbReference>
<sequence length="43" mass="4906">MYGNLLSYRRDKIIGRGLTVRCSETRSHSMAAQTAYQVQSNEL</sequence>
<evidence type="ECO:0000313" key="1">
    <source>
        <dbReference type="EMBL" id="VDK82267.1"/>
    </source>
</evidence>
<protein>
    <submittedName>
        <fullName evidence="1">Uncharacterized protein</fullName>
    </submittedName>
</protein>
<keyword evidence="2" id="KW-1185">Reference proteome</keyword>
<reference evidence="1 2" key="1">
    <citation type="submission" date="2018-11" db="EMBL/GenBank/DDBJ databases">
        <authorList>
            <consortium name="Pathogen Informatics"/>
        </authorList>
    </citation>
    <scope>NUCLEOTIDE SEQUENCE [LARGE SCALE GENOMIC DNA]</scope>
</reference>